<dbReference type="Proteomes" id="UP000176614">
    <property type="component" value="Unassembled WGS sequence"/>
</dbReference>
<dbReference type="PANTHER" id="PTHR30250:SF11">
    <property type="entry name" value="O-ANTIGEN TRANSPORTER-RELATED"/>
    <property type="match status" value="1"/>
</dbReference>
<evidence type="ECO:0000256" key="3">
    <source>
        <dbReference type="ARBA" id="ARBA00022692"/>
    </source>
</evidence>
<evidence type="ECO:0000256" key="2">
    <source>
        <dbReference type="ARBA" id="ARBA00022475"/>
    </source>
</evidence>
<evidence type="ECO:0000313" key="7">
    <source>
        <dbReference type="EMBL" id="OGC62853.1"/>
    </source>
</evidence>
<accession>A0A1F4W1C7</accession>
<reference evidence="7 8" key="1">
    <citation type="journal article" date="2016" name="Nat. Commun.">
        <title>Thousands of microbial genomes shed light on interconnected biogeochemical processes in an aquifer system.</title>
        <authorList>
            <person name="Anantharaman K."/>
            <person name="Brown C.T."/>
            <person name="Hug L.A."/>
            <person name="Sharon I."/>
            <person name="Castelle C.J."/>
            <person name="Probst A.J."/>
            <person name="Thomas B.C."/>
            <person name="Singh A."/>
            <person name="Wilkins M.J."/>
            <person name="Karaoz U."/>
            <person name="Brodie E.L."/>
            <person name="Williams K.H."/>
            <person name="Hubbard S.S."/>
            <person name="Banfield J.F."/>
        </authorList>
    </citation>
    <scope>NUCLEOTIDE SEQUENCE [LARGE SCALE GENOMIC DNA]</scope>
</reference>
<feature type="transmembrane region" description="Helical" evidence="6">
    <location>
        <begin position="367"/>
        <end position="386"/>
    </location>
</feature>
<evidence type="ECO:0000256" key="1">
    <source>
        <dbReference type="ARBA" id="ARBA00004651"/>
    </source>
</evidence>
<dbReference type="AlphaFoldDB" id="A0A1F4W1C7"/>
<keyword evidence="4 6" id="KW-1133">Transmembrane helix</keyword>
<feature type="transmembrane region" description="Helical" evidence="6">
    <location>
        <begin position="148"/>
        <end position="169"/>
    </location>
</feature>
<keyword evidence="5 6" id="KW-0472">Membrane</keyword>
<evidence type="ECO:0000256" key="6">
    <source>
        <dbReference type="SAM" id="Phobius"/>
    </source>
</evidence>
<organism evidence="7 8">
    <name type="scientific">candidate division WWE3 bacterium RIFOXYA2_FULL_46_9</name>
    <dbReference type="NCBI Taxonomy" id="1802636"/>
    <lineage>
        <taxon>Bacteria</taxon>
        <taxon>Katanobacteria</taxon>
    </lineage>
</organism>
<feature type="transmembrane region" description="Helical" evidence="6">
    <location>
        <begin position="79"/>
        <end position="101"/>
    </location>
</feature>
<feature type="transmembrane region" description="Helical" evidence="6">
    <location>
        <begin position="175"/>
        <end position="196"/>
    </location>
</feature>
<evidence type="ECO:0000313" key="8">
    <source>
        <dbReference type="Proteomes" id="UP000176614"/>
    </source>
</evidence>
<dbReference type="EMBL" id="MEVT01000012">
    <property type="protein sequence ID" value="OGC62853.1"/>
    <property type="molecule type" value="Genomic_DNA"/>
</dbReference>
<proteinExistence type="predicted"/>
<dbReference type="Pfam" id="PF13440">
    <property type="entry name" value="Polysacc_synt_3"/>
    <property type="match status" value="1"/>
</dbReference>
<dbReference type="PANTHER" id="PTHR30250">
    <property type="entry name" value="PST FAMILY PREDICTED COLANIC ACID TRANSPORTER"/>
    <property type="match status" value="1"/>
</dbReference>
<comment type="subcellular location">
    <subcellularLocation>
        <location evidence="1">Cell membrane</location>
        <topology evidence="1">Multi-pass membrane protein</topology>
    </subcellularLocation>
</comment>
<feature type="transmembrane region" description="Helical" evidence="6">
    <location>
        <begin position="240"/>
        <end position="261"/>
    </location>
</feature>
<dbReference type="GO" id="GO:0005886">
    <property type="term" value="C:plasma membrane"/>
    <property type="evidence" value="ECO:0007669"/>
    <property type="project" value="UniProtKB-SubCell"/>
</dbReference>
<feature type="transmembrane region" description="Helical" evidence="6">
    <location>
        <begin position="217"/>
        <end position="234"/>
    </location>
</feature>
<dbReference type="InterPro" id="IPR050833">
    <property type="entry name" value="Poly_Biosynth_Transport"/>
</dbReference>
<feature type="transmembrane region" description="Helical" evidence="6">
    <location>
        <begin position="301"/>
        <end position="324"/>
    </location>
</feature>
<feature type="transmembrane region" description="Helical" evidence="6">
    <location>
        <begin position="39"/>
        <end position="59"/>
    </location>
</feature>
<evidence type="ECO:0000256" key="4">
    <source>
        <dbReference type="ARBA" id="ARBA00022989"/>
    </source>
</evidence>
<feature type="transmembrane region" description="Helical" evidence="6">
    <location>
        <begin position="336"/>
        <end position="355"/>
    </location>
</feature>
<evidence type="ECO:0008006" key="9">
    <source>
        <dbReference type="Google" id="ProtNLM"/>
    </source>
</evidence>
<evidence type="ECO:0000256" key="5">
    <source>
        <dbReference type="ARBA" id="ARBA00023136"/>
    </source>
</evidence>
<feature type="transmembrane region" description="Helical" evidence="6">
    <location>
        <begin position="12"/>
        <end position="33"/>
    </location>
</feature>
<protein>
    <recommendedName>
        <fullName evidence="9">Polysaccharide biosynthesis protein C-terminal domain-containing protein</fullName>
    </recommendedName>
</protein>
<name>A0A1F4W1C7_UNCKA</name>
<comment type="caution">
    <text evidence="7">The sequence shown here is derived from an EMBL/GenBank/DDBJ whole genome shotgun (WGS) entry which is preliminary data.</text>
</comment>
<keyword evidence="3 6" id="KW-0812">Transmembrane</keyword>
<sequence>MIDIGRWQIVSFLSRGMATLIGIAQSFVIIRLLTQSEWGLVQLAVSIGGALGIYQHLGLASASTREVSASENKDEIFKIFVTSAVIRYCITLPLAIGLFLFAEKIAVSFYKNSGLIVPLKIYAATLLFQGFQSILNSVISGTKRFKTLFGYQVVIAFISLFLYIPLVYLYKVNGFFLALLGFNAVASVILAVLAFYPLKGHLKMPSRDDFKRLFRDLFSISFAIYFVKIIYTNWEKLGTNVLGIFSSTQVIAIFAFAMLYAKKLMNISDSATDVSLPVFSEHYVKDIDTFKTAFQVNFNKLFFIVLFFAIGACYWVTEAVYLLLGAEKLAEYSASIPLILPLLLAFIFYSFINLIKSSVLIPAKLTWHMIISYLVLLMGSLGFFWLTKNSQDPLLSMSWSIAVGSLLSFLVMSFSIKFKFFNIDHWVLLLQAGFISSLNWMPFSFFKIALFVILMVLFLWGSKVAGFMPRVLKYEKKA</sequence>
<keyword evidence="2" id="KW-1003">Cell membrane</keyword>
<feature type="transmembrane region" description="Helical" evidence="6">
    <location>
        <begin position="448"/>
        <end position="468"/>
    </location>
</feature>
<gene>
    <name evidence="7" type="ORF">A2264_04275</name>
</gene>
<feature type="transmembrane region" description="Helical" evidence="6">
    <location>
        <begin position="398"/>
        <end position="416"/>
    </location>
</feature>